<protein>
    <submittedName>
        <fullName evidence="2">Uncharacterized protein</fullName>
    </submittedName>
</protein>
<evidence type="ECO:0000256" key="1">
    <source>
        <dbReference type="SAM" id="MobiDB-lite"/>
    </source>
</evidence>
<evidence type="ECO:0000313" key="3">
    <source>
        <dbReference type="Proteomes" id="UP000324832"/>
    </source>
</evidence>
<name>A0A5E4PQR8_9NEOP</name>
<dbReference type="EMBL" id="FZQP02000115">
    <property type="protein sequence ID" value="VVC87430.1"/>
    <property type="molecule type" value="Genomic_DNA"/>
</dbReference>
<feature type="region of interest" description="Disordered" evidence="1">
    <location>
        <begin position="129"/>
        <end position="153"/>
    </location>
</feature>
<feature type="region of interest" description="Disordered" evidence="1">
    <location>
        <begin position="56"/>
        <end position="77"/>
    </location>
</feature>
<accession>A0A5E4PQR8</accession>
<feature type="compositionally biased region" description="Low complexity" evidence="1">
    <location>
        <begin position="279"/>
        <end position="290"/>
    </location>
</feature>
<feature type="region of interest" description="Disordered" evidence="1">
    <location>
        <begin position="1"/>
        <end position="29"/>
    </location>
</feature>
<dbReference type="AlphaFoldDB" id="A0A5E4PQR8"/>
<sequence>MNNIPDSTAGEPSCKRQENGDAPIELETDRPLKKARFAWQVKGKYHLKNEITEVKPSIPNDDYDKPCSSSHVNPEHKNVVGNTEQNLEILGDYLLKQDFNTLDSVADCEKLLPPTTASEKLPYPRYISSFETSSNSTNESNSNELQSQSSNPIMNSNYYTEDQCIARWQARQMAKCFVDNTINRVLDNWMLAPLPPDADNNRVLALDVAEFINNLPGDNTIENEGILMAISAHGLQNTSNASSSNDHEKSLTDSQSKDMFNSSPSSPIQSDDELSQTANSNKNSDPNSSNELDCNDMQIAFYPGSSSSYKYYGENDLDNSNIECEGDETIQCSDDVIENYDFLDAAVSFAIQNKGLTSFGTDYG</sequence>
<dbReference type="OrthoDB" id="6162705at2759"/>
<feature type="region of interest" description="Disordered" evidence="1">
    <location>
        <begin position="237"/>
        <end position="293"/>
    </location>
</feature>
<keyword evidence="3" id="KW-1185">Reference proteome</keyword>
<evidence type="ECO:0000313" key="2">
    <source>
        <dbReference type="EMBL" id="VVC87430.1"/>
    </source>
</evidence>
<proteinExistence type="predicted"/>
<organism evidence="2 3">
    <name type="scientific">Leptidea sinapis</name>
    <dbReference type="NCBI Taxonomy" id="189913"/>
    <lineage>
        <taxon>Eukaryota</taxon>
        <taxon>Metazoa</taxon>
        <taxon>Ecdysozoa</taxon>
        <taxon>Arthropoda</taxon>
        <taxon>Hexapoda</taxon>
        <taxon>Insecta</taxon>
        <taxon>Pterygota</taxon>
        <taxon>Neoptera</taxon>
        <taxon>Endopterygota</taxon>
        <taxon>Lepidoptera</taxon>
        <taxon>Glossata</taxon>
        <taxon>Ditrysia</taxon>
        <taxon>Papilionoidea</taxon>
        <taxon>Pieridae</taxon>
        <taxon>Dismorphiinae</taxon>
        <taxon>Leptidea</taxon>
    </lineage>
</organism>
<reference evidence="2 3" key="1">
    <citation type="submission" date="2017-07" db="EMBL/GenBank/DDBJ databases">
        <authorList>
            <person name="Talla V."/>
            <person name="Backstrom N."/>
        </authorList>
    </citation>
    <scope>NUCLEOTIDE SEQUENCE [LARGE SCALE GENOMIC DNA]</scope>
</reference>
<feature type="compositionally biased region" description="Low complexity" evidence="1">
    <location>
        <begin position="129"/>
        <end position="151"/>
    </location>
</feature>
<feature type="compositionally biased region" description="Polar residues" evidence="1">
    <location>
        <begin position="252"/>
        <end position="269"/>
    </location>
</feature>
<dbReference type="Proteomes" id="UP000324832">
    <property type="component" value="Unassembled WGS sequence"/>
</dbReference>
<gene>
    <name evidence="2" type="ORF">LSINAPIS_LOCUS1038</name>
</gene>